<dbReference type="GO" id="GO:0000781">
    <property type="term" value="C:chromosome, telomeric region"/>
    <property type="evidence" value="ECO:0007669"/>
    <property type="project" value="GOC"/>
</dbReference>
<reference evidence="11 12" key="1">
    <citation type="submission" date="2016-07" db="EMBL/GenBank/DDBJ databases">
        <title>Pervasive Adenine N6-methylation of Active Genes in Fungi.</title>
        <authorList>
            <consortium name="DOE Joint Genome Institute"/>
            <person name="Mondo S.J."/>
            <person name="Dannebaum R.O."/>
            <person name="Kuo R.C."/>
            <person name="Labutti K."/>
            <person name="Haridas S."/>
            <person name="Kuo A."/>
            <person name="Salamov A."/>
            <person name="Ahrendt S.R."/>
            <person name="Lipzen A."/>
            <person name="Sullivan W."/>
            <person name="Andreopoulos W.B."/>
            <person name="Clum A."/>
            <person name="Lindquist E."/>
            <person name="Daum C."/>
            <person name="Ramamoorthy G.K."/>
            <person name="Gryganskyi A."/>
            <person name="Culley D."/>
            <person name="Magnuson J.K."/>
            <person name="James T.Y."/>
            <person name="O'Malley M.A."/>
            <person name="Stajich J.E."/>
            <person name="Spatafora J.W."/>
            <person name="Visel A."/>
            <person name="Grigoriev I.V."/>
        </authorList>
    </citation>
    <scope>NUCLEOTIDE SEQUENCE [LARGE SCALE GENOMIC DNA]</scope>
    <source>
        <strain evidence="11 12">NRRL 3301</strain>
    </source>
</reference>
<dbReference type="GO" id="GO:0004516">
    <property type="term" value="F:nicotinate phosphoribosyltransferase activity"/>
    <property type="evidence" value="ECO:0007669"/>
    <property type="project" value="UniProtKB-UniRule"/>
</dbReference>
<dbReference type="GO" id="GO:0031509">
    <property type="term" value="P:subtelomeric heterochromatin formation"/>
    <property type="evidence" value="ECO:0007669"/>
    <property type="project" value="EnsemblFungi"/>
</dbReference>
<keyword evidence="4" id="KW-0597">Phosphoprotein</keyword>
<dbReference type="InterPro" id="IPR007229">
    <property type="entry name" value="Nic_PRibTrfase-Fam"/>
</dbReference>
<comment type="similarity">
    <text evidence="2 8">Belongs to the NAPRTase family.</text>
</comment>
<comment type="caution">
    <text evidence="11">The sequence shown here is derived from an EMBL/GenBank/DDBJ whole genome shotgun (WGS) entry which is preliminary data.</text>
</comment>
<dbReference type="GO" id="GO:0005829">
    <property type="term" value="C:cytosol"/>
    <property type="evidence" value="ECO:0007669"/>
    <property type="project" value="TreeGrafter"/>
</dbReference>
<dbReference type="AlphaFoldDB" id="A0A1X2GJ18"/>
<organism evidence="11 12">
    <name type="scientific">Hesseltinella vesiculosa</name>
    <dbReference type="NCBI Taxonomy" id="101127"/>
    <lineage>
        <taxon>Eukaryota</taxon>
        <taxon>Fungi</taxon>
        <taxon>Fungi incertae sedis</taxon>
        <taxon>Mucoromycota</taxon>
        <taxon>Mucoromycotina</taxon>
        <taxon>Mucoromycetes</taxon>
        <taxon>Mucorales</taxon>
        <taxon>Cunninghamellaceae</taxon>
        <taxon>Hesseltinella</taxon>
    </lineage>
</organism>
<dbReference type="InterPro" id="IPR040727">
    <property type="entry name" value="NAPRTase_N"/>
</dbReference>
<dbReference type="NCBIfam" id="NF003704">
    <property type="entry name" value="PRK05321.1"/>
    <property type="match status" value="1"/>
</dbReference>
<feature type="domain" description="Nicotinate/nicotinamide phosphoribosyltransferase" evidence="9">
    <location>
        <begin position="164"/>
        <end position="408"/>
    </location>
</feature>
<sequence>MSSTTLVSLLDNDLYKFTMQNVVLKQYPDVHVVYQFTNRDKSLQLNADAYEWLRQKIKALGQLQLTPQEREFLNKLPFLDDTYLDYLSAFQYKPDQHITSQFDPTTNDLQLEISGLWHETILYEVPLLALISEAYFKFVDRDWDHAGQREQALAKGKRLLEAGCQFSEFGTRRRRDFQTHDLVLGSLHQANKDYQLACQTAGQSPVGALSGTSNVYLAMKYNVVPIGTVAHEFFMAMSALEGVAGANRRTLEIWHDVYQGALGIALTDTFTTQVFLNDFDAQLAAQYTGVRQDSGNPRDFVPLMVEHYKSLGIDPHTKVIVFSDALDVDRAIDLLQLTQQHGIKASFGIGTSFTNDFTKLSQPTEKSKPMNIVIKLKECKGKRVIKLSDDVLKHSADEATIDQFKHQLGIA</sequence>
<evidence type="ECO:0000256" key="6">
    <source>
        <dbReference type="ARBA" id="ARBA00022642"/>
    </source>
</evidence>
<protein>
    <recommendedName>
        <fullName evidence="3 8">Nicotinate phosphoribosyltransferase</fullName>
        <ecNumber evidence="3 8">6.3.4.21</ecNumber>
    </recommendedName>
</protein>
<evidence type="ECO:0000256" key="7">
    <source>
        <dbReference type="ARBA" id="ARBA00048668"/>
    </source>
</evidence>
<dbReference type="PANTHER" id="PTHR11098">
    <property type="entry name" value="NICOTINATE PHOSPHORIBOSYLTRANSFERASE"/>
    <property type="match status" value="1"/>
</dbReference>
<evidence type="ECO:0000313" key="12">
    <source>
        <dbReference type="Proteomes" id="UP000242146"/>
    </source>
</evidence>
<evidence type="ECO:0000256" key="4">
    <source>
        <dbReference type="ARBA" id="ARBA00022553"/>
    </source>
</evidence>
<dbReference type="Proteomes" id="UP000242146">
    <property type="component" value="Unassembled WGS sequence"/>
</dbReference>
<dbReference type="InterPro" id="IPR036068">
    <property type="entry name" value="Nicotinate_pribotase-like_C"/>
</dbReference>
<dbReference type="Gene3D" id="3.20.140.10">
    <property type="entry name" value="nicotinate phosphoribosyltransferase"/>
    <property type="match status" value="1"/>
</dbReference>
<dbReference type="UniPathway" id="UPA00253">
    <property type="reaction ID" value="UER00457"/>
</dbReference>
<evidence type="ECO:0000256" key="1">
    <source>
        <dbReference type="ARBA" id="ARBA00004952"/>
    </source>
</evidence>
<keyword evidence="12" id="KW-1185">Reference proteome</keyword>
<keyword evidence="5 8" id="KW-0436">Ligase</keyword>
<keyword evidence="11" id="KW-0328">Glycosyltransferase</keyword>
<dbReference type="GO" id="GO:0005634">
    <property type="term" value="C:nucleus"/>
    <property type="evidence" value="ECO:0007669"/>
    <property type="project" value="EnsemblFungi"/>
</dbReference>
<accession>A0A1X2GJ18</accession>
<evidence type="ECO:0000259" key="9">
    <source>
        <dbReference type="Pfam" id="PF04095"/>
    </source>
</evidence>
<dbReference type="GO" id="GO:0016757">
    <property type="term" value="F:glycosyltransferase activity"/>
    <property type="evidence" value="ECO:0007669"/>
    <property type="project" value="UniProtKB-KW"/>
</dbReference>
<comment type="PTM">
    <text evidence="8">Transiently phosphorylated on a His residue during the reaction cycle. Phosphorylation strongly increases the affinity for substrates and increases the rate of nicotinate D-ribonucleotide production. Dephosphorylation regenerates the low-affinity form of the enzyme, leading to product release.</text>
</comment>
<evidence type="ECO:0000313" key="11">
    <source>
        <dbReference type="EMBL" id="ORX54999.1"/>
    </source>
</evidence>
<evidence type="ECO:0000256" key="2">
    <source>
        <dbReference type="ARBA" id="ARBA00010897"/>
    </source>
</evidence>
<dbReference type="GO" id="GO:0000183">
    <property type="term" value="P:rDNA heterochromatin formation"/>
    <property type="evidence" value="ECO:0007669"/>
    <property type="project" value="EnsemblFungi"/>
</dbReference>
<dbReference type="OrthoDB" id="193380at2759"/>
<comment type="pathway">
    <text evidence="1 8">Cofactor biosynthesis; NAD(+) biosynthesis; nicotinate D-ribonucleotide from nicotinate: step 1/1.</text>
</comment>
<dbReference type="EC" id="6.3.4.21" evidence="3 8"/>
<dbReference type="PIRSF" id="PIRSF000484">
    <property type="entry name" value="NAPRT"/>
    <property type="match status" value="1"/>
</dbReference>
<feature type="domain" description="Nicotinate phosphoribosyltransferase N-terminal" evidence="10">
    <location>
        <begin position="10"/>
        <end position="132"/>
    </location>
</feature>
<keyword evidence="11" id="KW-0808">Transferase</keyword>
<dbReference type="STRING" id="101127.A0A1X2GJ18"/>
<dbReference type="InterPro" id="IPR006406">
    <property type="entry name" value="Nic_PRibTrfase"/>
</dbReference>
<gene>
    <name evidence="11" type="ORF">DM01DRAFT_1304576</name>
</gene>
<evidence type="ECO:0000256" key="5">
    <source>
        <dbReference type="ARBA" id="ARBA00022598"/>
    </source>
</evidence>
<dbReference type="GO" id="GO:0034355">
    <property type="term" value="P:NAD+ biosynthetic process via the salvage pathway"/>
    <property type="evidence" value="ECO:0007669"/>
    <property type="project" value="TreeGrafter"/>
</dbReference>
<dbReference type="InterPro" id="IPR041525">
    <property type="entry name" value="N/Namide_PRibTrfase"/>
</dbReference>
<proteinExistence type="inferred from homology"/>
<evidence type="ECO:0000259" key="10">
    <source>
        <dbReference type="Pfam" id="PF17767"/>
    </source>
</evidence>
<dbReference type="SUPFAM" id="SSF54675">
    <property type="entry name" value="Nicotinate/Quinolinate PRTase N-terminal domain-like"/>
    <property type="match status" value="1"/>
</dbReference>
<dbReference type="GO" id="GO:0019358">
    <property type="term" value="P:nicotinate nucleotide salvage"/>
    <property type="evidence" value="ECO:0007669"/>
    <property type="project" value="EnsemblFungi"/>
</dbReference>
<dbReference type="SUPFAM" id="SSF51690">
    <property type="entry name" value="Nicotinate/Quinolinate PRTase C-terminal domain-like"/>
    <property type="match status" value="1"/>
</dbReference>
<evidence type="ECO:0000256" key="3">
    <source>
        <dbReference type="ARBA" id="ARBA00013236"/>
    </source>
</evidence>
<comment type="function">
    <text evidence="8">Catalyzes the synthesis of beta-nicotinate D-ribonucleotide from nicotinate and 5-phospho-D-ribose 1-phosphate at the expense of ATP.</text>
</comment>
<comment type="catalytic activity">
    <reaction evidence="7 8">
        <text>5-phospho-alpha-D-ribose 1-diphosphate + nicotinate + ATP + H2O = nicotinate beta-D-ribonucleotide + ADP + phosphate + diphosphate</text>
        <dbReference type="Rhea" id="RHEA:36163"/>
        <dbReference type="ChEBI" id="CHEBI:15377"/>
        <dbReference type="ChEBI" id="CHEBI:30616"/>
        <dbReference type="ChEBI" id="CHEBI:32544"/>
        <dbReference type="ChEBI" id="CHEBI:33019"/>
        <dbReference type="ChEBI" id="CHEBI:43474"/>
        <dbReference type="ChEBI" id="CHEBI:57502"/>
        <dbReference type="ChEBI" id="CHEBI:58017"/>
        <dbReference type="ChEBI" id="CHEBI:456216"/>
        <dbReference type="EC" id="6.3.4.21"/>
    </reaction>
</comment>
<name>A0A1X2GJ18_9FUNG</name>
<dbReference type="EMBL" id="MCGT01000012">
    <property type="protein sequence ID" value="ORX54999.1"/>
    <property type="molecule type" value="Genomic_DNA"/>
</dbReference>
<dbReference type="Pfam" id="PF04095">
    <property type="entry name" value="NAPRTase"/>
    <property type="match status" value="1"/>
</dbReference>
<keyword evidence="6 8" id="KW-0662">Pyridine nucleotide biosynthesis</keyword>
<dbReference type="Pfam" id="PF17767">
    <property type="entry name" value="NAPRTase_N"/>
    <property type="match status" value="1"/>
</dbReference>
<dbReference type="PANTHER" id="PTHR11098:SF1">
    <property type="entry name" value="NICOTINATE PHOSPHORIBOSYLTRANSFERASE"/>
    <property type="match status" value="1"/>
</dbReference>
<dbReference type="NCBIfam" id="TIGR01514">
    <property type="entry name" value="NAPRTase"/>
    <property type="match status" value="1"/>
</dbReference>
<dbReference type="HAMAP" id="MF_00570">
    <property type="entry name" value="NAPRTase"/>
    <property type="match status" value="1"/>
</dbReference>
<evidence type="ECO:0000256" key="8">
    <source>
        <dbReference type="RuleBase" id="RU003838"/>
    </source>
</evidence>